<dbReference type="STRING" id="284592.Q6BMH5"/>
<dbReference type="eggNOG" id="KOG2634">
    <property type="taxonomic scope" value="Eukaryota"/>
</dbReference>
<evidence type="ECO:0000259" key="2">
    <source>
        <dbReference type="Pfam" id="PF17184"/>
    </source>
</evidence>
<dbReference type="FunCoup" id="Q6BMH5">
    <property type="interactions" value="55"/>
</dbReference>
<evidence type="ECO:0000313" key="3">
    <source>
        <dbReference type="EMBL" id="CAG88921.2"/>
    </source>
</evidence>
<dbReference type="HOGENOM" id="CLU_027654_1_1_1"/>
<dbReference type="PANTHER" id="PTHR31811">
    <property type="entry name" value="TRNA A64-2'-O-RIBOSYLPHOSPHATE TRANSFERASE"/>
    <property type="match status" value="1"/>
</dbReference>
<dbReference type="Pfam" id="PF17184">
    <property type="entry name" value="Rit1_C"/>
    <property type="match status" value="1"/>
</dbReference>
<name>Q6BMH5_DEBHA</name>
<dbReference type="KEGG" id="dha:DEHA2F05390g"/>
<dbReference type="InterPro" id="IPR033449">
    <property type="entry name" value="Rit1_N"/>
</dbReference>
<dbReference type="InParanoid" id="Q6BMH5"/>
<dbReference type="Proteomes" id="UP000000599">
    <property type="component" value="Chromosome F"/>
</dbReference>
<dbReference type="PANTHER" id="PTHR31811:SF0">
    <property type="entry name" value="TRNA A64-2'-O-RIBOSYLPHOSPHATE TRANSFERASE"/>
    <property type="match status" value="1"/>
</dbReference>
<dbReference type="Pfam" id="PF04179">
    <property type="entry name" value="Init_tRNA_PT"/>
    <property type="match status" value="1"/>
</dbReference>
<dbReference type="InterPro" id="IPR007306">
    <property type="entry name" value="Rit1"/>
</dbReference>
<proteinExistence type="predicted"/>
<feature type="domain" description="Rit1 N-terminal" evidence="2">
    <location>
        <begin position="18"/>
        <end position="329"/>
    </location>
</feature>
<reference evidence="3 4" key="1">
    <citation type="journal article" date="2004" name="Nature">
        <title>Genome evolution in yeasts.</title>
        <authorList>
            <consortium name="Genolevures"/>
            <person name="Dujon B."/>
            <person name="Sherman D."/>
            <person name="Fischer G."/>
            <person name="Durrens P."/>
            <person name="Casaregola S."/>
            <person name="Lafontaine I."/>
            <person name="de Montigny J."/>
            <person name="Marck C."/>
            <person name="Neuveglise C."/>
            <person name="Talla E."/>
            <person name="Goffard N."/>
            <person name="Frangeul L."/>
            <person name="Aigle M."/>
            <person name="Anthouard V."/>
            <person name="Babour A."/>
            <person name="Barbe V."/>
            <person name="Barnay S."/>
            <person name="Blanchin S."/>
            <person name="Beckerich J.M."/>
            <person name="Beyne E."/>
            <person name="Bleykasten C."/>
            <person name="Boisrame A."/>
            <person name="Boyer J."/>
            <person name="Cattolico L."/>
            <person name="Confanioleri F."/>
            <person name="de Daruvar A."/>
            <person name="Despons L."/>
            <person name="Fabre E."/>
            <person name="Fairhead C."/>
            <person name="Ferry-Dumazet H."/>
            <person name="Groppi A."/>
            <person name="Hantraye F."/>
            <person name="Hennequin C."/>
            <person name="Jauniaux N."/>
            <person name="Joyet P."/>
            <person name="Kachouri R."/>
            <person name="Kerrest A."/>
            <person name="Koszul R."/>
            <person name="Lemaire M."/>
            <person name="Lesur I."/>
            <person name="Ma L."/>
            <person name="Muller H."/>
            <person name="Nicaud J.M."/>
            <person name="Nikolski M."/>
            <person name="Oztas S."/>
            <person name="Ozier-Kalogeropoulos O."/>
            <person name="Pellenz S."/>
            <person name="Potier S."/>
            <person name="Richard G.F."/>
            <person name="Straub M.L."/>
            <person name="Suleau A."/>
            <person name="Swennene D."/>
            <person name="Tekaia F."/>
            <person name="Wesolowski-Louvel M."/>
            <person name="Westhof E."/>
            <person name="Wirth B."/>
            <person name="Zeniou-Meyer M."/>
            <person name="Zivanovic I."/>
            <person name="Bolotin-Fukuhara M."/>
            <person name="Thierry A."/>
            <person name="Bouchier C."/>
            <person name="Caudron B."/>
            <person name="Scarpelli C."/>
            <person name="Gaillardin C."/>
            <person name="Weissenbach J."/>
            <person name="Wincker P."/>
            <person name="Souciet J.L."/>
        </authorList>
    </citation>
    <scope>NUCLEOTIDE SEQUENCE [LARGE SCALE GENOMIC DNA]</scope>
    <source>
        <strain evidence="4">ATCC 36239 / CBS 767 / BCRC 21394 / JCM 1990 / NBRC 0083 / IGC 2968</strain>
    </source>
</reference>
<accession>Q6BMH5</accession>
<feature type="domain" description="Rit1 DUSP-like" evidence="1">
    <location>
        <begin position="432"/>
        <end position="536"/>
    </location>
</feature>
<keyword evidence="4" id="KW-1185">Reference proteome</keyword>
<dbReference type="OrthoDB" id="45256at2759"/>
<dbReference type="RefSeq" id="XP_460596.2">
    <property type="nucleotide sequence ID" value="XM_460596.1"/>
</dbReference>
<gene>
    <name evidence="3" type="ordered locus">DEHA2F05390g</name>
</gene>
<sequence length="538" mass="61507">MDKLTLSHLDINSVTKELRKDSLSIKNRLQSIIYDASFVETTKDKFKLPLIPNERCGLWYLPPNEQKDTSYFKSTDGHTGQWSFSLRRLNFHLLPIISAYGGIAIIDSTRKGKLMPDALSKTIPIWCAVLNTILYEGDSDKDILDGLGLEKDSTDAKFLLSLKNEHNWVSTPKYMVFASERNEISKLIDSFAKEVKKLGLVTKEKLMSHLDGKKKPLIPQWHYPGCKNNDEEIVNNDSFFFDHRQESNTERTYFLVQCVTASKKTNVYGGSILTVRNNLTNGEIKLTSWYYIQGSADDHELWATKDICNGNLNSGFFWEHIFADNGKRNDDIIDNDTGYIYDWISENELVLRMNRTYEKYVKHRALLSNEDLDLDLSHVKTDSNDTGIIFGIIDRNMNYNSFITTYKNVSQLVILSELFSISNIPDNPKVTILQYKVESSKKGSKKLREIFPTLIPQINLQNASKNNTIMILCDTGKDISAGLVLVLLCKHFDLDWAPLQCCPKINKDLVKQQVGLLLNVRKVNPSRNTLQSVNTFIM</sequence>
<evidence type="ECO:0000313" key="4">
    <source>
        <dbReference type="Proteomes" id="UP000000599"/>
    </source>
</evidence>
<dbReference type="GO" id="GO:0005737">
    <property type="term" value="C:cytoplasm"/>
    <property type="evidence" value="ECO:0007669"/>
    <property type="project" value="TreeGrafter"/>
</dbReference>
<evidence type="ECO:0000259" key="1">
    <source>
        <dbReference type="Pfam" id="PF04179"/>
    </source>
</evidence>
<dbReference type="OMA" id="VWWEVRY"/>
<dbReference type="GO" id="GO:0043399">
    <property type="term" value="F:tRNA adenosine(64)-2'-O-ribosylphosphate transferase activity"/>
    <property type="evidence" value="ECO:0007669"/>
    <property type="project" value="InterPro"/>
</dbReference>
<dbReference type="InterPro" id="IPR033421">
    <property type="entry name" value="Rit1_DUSP-like"/>
</dbReference>
<organism evidence="3 4">
    <name type="scientific">Debaryomyces hansenii (strain ATCC 36239 / CBS 767 / BCRC 21394 / JCM 1990 / NBRC 0083 / IGC 2968)</name>
    <name type="common">Yeast</name>
    <name type="synonym">Torulaspora hansenii</name>
    <dbReference type="NCBI Taxonomy" id="284592"/>
    <lineage>
        <taxon>Eukaryota</taxon>
        <taxon>Fungi</taxon>
        <taxon>Dikarya</taxon>
        <taxon>Ascomycota</taxon>
        <taxon>Saccharomycotina</taxon>
        <taxon>Pichiomycetes</taxon>
        <taxon>Debaryomycetaceae</taxon>
        <taxon>Debaryomyces</taxon>
    </lineage>
</organism>
<dbReference type="AlphaFoldDB" id="Q6BMH5"/>
<dbReference type="VEuPathDB" id="FungiDB:DEHA2F05390g"/>
<dbReference type="EMBL" id="CR382138">
    <property type="protein sequence ID" value="CAG88921.2"/>
    <property type="molecule type" value="Genomic_DNA"/>
</dbReference>
<protein>
    <submittedName>
        <fullName evidence="3">DEHA2F05390p</fullName>
    </submittedName>
</protein>
<dbReference type="PIRSF" id="PIRSF007747">
    <property type="entry name" value="Ribosyl_Ptfrase"/>
    <property type="match status" value="1"/>
</dbReference>
<dbReference type="GO" id="GO:0019988">
    <property type="term" value="P:charged-tRNA amino acid modification"/>
    <property type="evidence" value="ECO:0007669"/>
    <property type="project" value="EnsemblFungi"/>
</dbReference>
<dbReference type="GeneID" id="2903538"/>